<evidence type="ECO:0000256" key="1">
    <source>
        <dbReference type="ARBA" id="ARBA00008416"/>
    </source>
</evidence>
<evidence type="ECO:0000256" key="2">
    <source>
        <dbReference type="PIRSR" id="PIRSR006232-1"/>
    </source>
</evidence>
<gene>
    <name evidence="7" type="ORF">GA0111570_104128</name>
</gene>
<dbReference type="CDD" id="cd02247">
    <property type="entry name" value="cupin_pirin_C"/>
    <property type="match status" value="1"/>
</dbReference>
<dbReference type="PIRSF" id="PIRSF006232">
    <property type="entry name" value="Pirin"/>
    <property type="match status" value="1"/>
</dbReference>
<dbReference type="InterPro" id="IPR012093">
    <property type="entry name" value="Pirin"/>
</dbReference>
<name>A0A1G6GMU9_9ACTN</name>
<dbReference type="STRING" id="1577474.GA0111570_104128"/>
<feature type="domain" description="Pirin N-terminal" evidence="5">
    <location>
        <begin position="62"/>
        <end position="140"/>
    </location>
</feature>
<evidence type="ECO:0000256" key="4">
    <source>
        <dbReference type="SAM" id="MobiDB-lite"/>
    </source>
</evidence>
<dbReference type="InterPro" id="IPR008778">
    <property type="entry name" value="Pirin_C_dom"/>
</dbReference>
<comment type="cofactor">
    <cofactor evidence="2">
        <name>Fe cation</name>
        <dbReference type="ChEBI" id="CHEBI:24875"/>
    </cofactor>
    <text evidence="2">Binds 1 Fe cation per subunit.</text>
</comment>
<feature type="binding site" evidence="2">
    <location>
        <position position="74"/>
    </location>
    <ligand>
        <name>Fe cation</name>
        <dbReference type="ChEBI" id="CHEBI:24875"/>
    </ligand>
</feature>
<sequence>MSRIIQRFSIAEGPWPGVDPFLFTAHHLDAFPAADGDSMRPSSGREGRQEGMDFSGKDGWSMYHGETVPGFPQHPHRGFETITVVEEGLVDHTDSEGAVARYGAGDTQWLTAGRGVAHAEMFPLVHDDAPNPLHLFQIWINLAPEDKQADPHFAMFWAEDTPVVEVQDVAGRTSRVKVVAGVYGEARPLTPPPHSWAARPEAGVAVWHATLEPGATLTLPAATVAQVVRTIYAYDGELTVDGQTLVAEGAVVEADSPLPVTAGGDGARLLVLQGRPIGAPVVQQGPFVANSRDELVQAFTDYRAGEFGRWTLPVDDPVQPREAGRFARYPDGTVLTPAGPTSS</sequence>
<evidence type="ECO:0008006" key="9">
    <source>
        <dbReference type="Google" id="ProtNLM"/>
    </source>
</evidence>
<feature type="binding site" evidence="2">
    <location>
        <position position="118"/>
    </location>
    <ligand>
        <name>Fe cation</name>
        <dbReference type="ChEBI" id="CHEBI:24875"/>
    </ligand>
</feature>
<reference evidence="7 8" key="1">
    <citation type="submission" date="2016-06" db="EMBL/GenBank/DDBJ databases">
        <authorList>
            <person name="Olsen C.W."/>
            <person name="Carey S."/>
            <person name="Hinshaw L."/>
            <person name="Karasin A.I."/>
        </authorList>
    </citation>
    <scope>NUCLEOTIDE SEQUENCE [LARGE SCALE GENOMIC DNA]</scope>
    <source>
        <strain evidence="7 8">LZ-22</strain>
    </source>
</reference>
<dbReference type="Pfam" id="PF02678">
    <property type="entry name" value="Pirin"/>
    <property type="match status" value="1"/>
</dbReference>
<feature type="region of interest" description="Disordered" evidence="4">
    <location>
        <begin position="33"/>
        <end position="53"/>
    </location>
</feature>
<dbReference type="OrthoDB" id="321327at2"/>
<accession>A0A1G6GMU9</accession>
<feature type="binding site" evidence="2">
    <location>
        <position position="76"/>
    </location>
    <ligand>
        <name>Fe cation</name>
        <dbReference type="ChEBI" id="CHEBI:24875"/>
    </ligand>
</feature>
<dbReference type="RefSeq" id="WP_092608651.1">
    <property type="nucleotide sequence ID" value="NZ_FMYF01000004.1"/>
</dbReference>
<dbReference type="Gene3D" id="2.60.120.10">
    <property type="entry name" value="Jelly Rolls"/>
    <property type="match status" value="2"/>
</dbReference>
<evidence type="ECO:0000256" key="3">
    <source>
        <dbReference type="RuleBase" id="RU003457"/>
    </source>
</evidence>
<dbReference type="PANTHER" id="PTHR13903:SF8">
    <property type="entry name" value="PIRIN"/>
    <property type="match status" value="1"/>
</dbReference>
<dbReference type="Proteomes" id="UP000199086">
    <property type="component" value="Unassembled WGS sequence"/>
</dbReference>
<proteinExistence type="inferred from homology"/>
<dbReference type="AlphaFoldDB" id="A0A1G6GMU9"/>
<organism evidence="7 8">
    <name type="scientific">Raineyella antarctica</name>
    <dbReference type="NCBI Taxonomy" id="1577474"/>
    <lineage>
        <taxon>Bacteria</taxon>
        <taxon>Bacillati</taxon>
        <taxon>Actinomycetota</taxon>
        <taxon>Actinomycetes</taxon>
        <taxon>Propionibacteriales</taxon>
        <taxon>Propionibacteriaceae</taxon>
        <taxon>Raineyella</taxon>
    </lineage>
</organism>
<dbReference type="InterPro" id="IPR003829">
    <property type="entry name" value="Pirin_N_dom"/>
</dbReference>
<evidence type="ECO:0000313" key="7">
    <source>
        <dbReference type="EMBL" id="SDB83360.1"/>
    </source>
</evidence>
<keyword evidence="2" id="KW-0408">Iron</keyword>
<keyword evidence="8" id="KW-1185">Reference proteome</keyword>
<protein>
    <recommendedName>
        <fullName evidence="9">Pirin</fullName>
    </recommendedName>
</protein>
<dbReference type="InterPro" id="IPR011051">
    <property type="entry name" value="RmlC_Cupin_sf"/>
</dbReference>
<feature type="binding site" evidence="2">
    <location>
        <position position="120"/>
    </location>
    <ligand>
        <name>Fe cation</name>
        <dbReference type="ChEBI" id="CHEBI:24875"/>
    </ligand>
</feature>
<dbReference type="EMBL" id="FMYF01000004">
    <property type="protein sequence ID" value="SDB83360.1"/>
    <property type="molecule type" value="Genomic_DNA"/>
</dbReference>
<comment type="similarity">
    <text evidence="1 3">Belongs to the pirin family.</text>
</comment>
<dbReference type="InterPro" id="IPR014710">
    <property type="entry name" value="RmlC-like_jellyroll"/>
</dbReference>
<dbReference type="GO" id="GO:0046872">
    <property type="term" value="F:metal ion binding"/>
    <property type="evidence" value="ECO:0007669"/>
    <property type="project" value="UniProtKB-KW"/>
</dbReference>
<dbReference type="SUPFAM" id="SSF51182">
    <property type="entry name" value="RmlC-like cupins"/>
    <property type="match status" value="1"/>
</dbReference>
<evidence type="ECO:0000313" key="8">
    <source>
        <dbReference type="Proteomes" id="UP000199086"/>
    </source>
</evidence>
<dbReference type="Pfam" id="PF05726">
    <property type="entry name" value="Pirin_C"/>
    <property type="match status" value="1"/>
</dbReference>
<dbReference type="PANTHER" id="PTHR13903">
    <property type="entry name" value="PIRIN-RELATED"/>
    <property type="match status" value="1"/>
</dbReference>
<feature type="domain" description="Pirin C-terminal" evidence="6">
    <location>
        <begin position="207"/>
        <end position="308"/>
    </location>
</feature>
<keyword evidence="2" id="KW-0479">Metal-binding</keyword>
<evidence type="ECO:0000259" key="6">
    <source>
        <dbReference type="Pfam" id="PF05726"/>
    </source>
</evidence>
<evidence type="ECO:0000259" key="5">
    <source>
        <dbReference type="Pfam" id="PF02678"/>
    </source>
</evidence>